<evidence type="ECO:0000256" key="11">
    <source>
        <dbReference type="ARBA" id="ARBA00022842"/>
    </source>
</evidence>
<evidence type="ECO:0000256" key="3">
    <source>
        <dbReference type="ARBA" id="ARBA00004997"/>
    </source>
</evidence>
<dbReference type="OMA" id="FERCDES"/>
<name>X6MYP8_RETFI</name>
<dbReference type="SUPFAM" id="SSF51621">
    <property type="entry name" value="Phosphoenolpyruvate/pyruvate domain"/>
    <property type="match status" value="1"/>
</dbReference>
<comment type="catalytic activity">
    <reaction evidence="14">
        <text>pyruvate + ATP = phosphoenolpyruvate + ADP + H(+)</text>
        <dbReference type="Rhea" id="RHEA:18157"/>
        <dbReference type="ChEBI" id="CHEBI:15361"/>
        <dbReference type="ChEBI" id="CHEBI:15378"/>
        <dbReference type="ChEBI" id="CHEBI:30616"/>
        <dbReference type="ChEBI" id="CHEBI:58702"/>
        <dbReference type="ChEBI" id="CHEBI:456216"/>
        <dbReference type="EC" id="2.7.1.40"/>
    </reaction>
</comment>
<dbReference type="GO" id="GO:0000287">
    <property type="term" value="F:magnesium ion binding"/>
    <property type="evidence" value="ECO:0007669"/>
    <property type="project" value="InterPro"/>
</dbReference>
<keyword evidence="9 14" id="KW-0418">Kinase</keyword>
<dbReference type="EC" id="2.7.1.40" evidence="5 14"/>
<dbReference type="InterPro" id="IPR015795">
    <property type="entry name" value="Pyrv_Knase_C"/>
</dbReference>
<dbReference type="SUPFAM" id="SSF52935">
    <property type="entry name" value="PK C-terminal domain-like"/>
    <property type="match status" value="1"/>
</dbReference>
<dbReference type="PRINTS" id="PR01050">
    <property type="entry name" value="PYRUVTKNASE"/>
</dbReference>
<dbReference type="InterPro" id="IPR011037">
    <property type="entry name" value="Pyrv_Knase-like_insert_dom_sf"/>
</dbReference>
<dbReference type="OrthoDB" id="108365at2759"/>
<comment type="cofactor">
    <cofactor evidence="1">
        <name>Mg(2+)</name>
        <dbReference type="ChEBI" id="CHEBI:18420"/>
    </cofactor>
</comment>
<evidence type="ECO:0000313" key="17">
    <source>
        <dbReference type="EMBL" id="ETO18758.1"/>
    </source>
</evidence>
<keyword evidence="6 14" id="KW-0808">Transferase</keyword>
<proteinExistence type="inferred from homology"/>
<dbReference type="AlphaFoldDB" id="X6MYP8"/>
<dbReference type="Gene3D" id="2.40.33.10">
    <property type="entry name" value="PK beta-barrel domain-like"/>
    <property type="match status" value="2"/>
</dbReference>
<evidence type="ECO:0000256" key="12">
    <source>
        <dbReference type="ARBA" id="ARBA00023152"/>
    </source>
</evidence>
<evidence type="ECO:0000259" key="15">
    <source>
        <dbReference type="Pfam" id="PF00224"/>
    </source>
</evidence>
<keyword evidence="13" id="KW-0670">Pyruvate</keyword>
<protein>
    <recommendedName>
        <fullName evidence="5 14">Pyruvate kinase</fullName>
        <ecNumber evidence="5 14">2.7.1.40</ecNumber>
    </recommendedName>
</protein>
<evidence type="ECO:0000313" key="18">
    <source>
        <dbReference type="Proteomes" id="UP000023152"/>
    </source>
</evidence>
<evidence type="ECO:0000256" key="14">
    <source>
        <dbReference type="RuleBase" id="RU000504"/>
    </source>
</evidence>
<keyword evidence="10" id="KW-0067">ATP-binding</keyword>
<keyword evidence="7" id="KW-0479">Metal-binding</keyword>
<evidence type="ECO:0000256" key="13">
    <source>
        <dbReference type="ARBA" id="ARBA00023317"/>
    </source>
</evidence>
<reference evidence="17 18" key="1">
    <citation type="journal article" date="2013" name="Curr. Biol.">
        <title>The Genome of the Foraminiferan Reticulomyxa filosa.</title>
        <authorList>
            <person name="Glockner G."/>
            <person name="Hulsmann N."/>
            <person name="Schleicher M."/>
            <person name="Noegel A.A."/>
            <person name="Eichinger L."/>
            <person name="Gallinger C."/>
            <person name="Pawlowski J."/>
            <person name="Sierra R."/>
            <person name="Euteneuer U."/>
            <person name="Pillet L."/>
            <person name="Moustafa A."/>
            <person name="Platzer M."/>
            <person name="Groth M."/>
            <person name="Szafranski K."/>
            <person name="Schliwa M."/>
        </authorList>
    </citation>
    <scope>NUCLEOTIDE SEQUENCE [LARGE SCALE GENOMIC DNA]</scope>
</reference>
<evidence type="ECO:0000256" key="10">
    <source>
        <dbReference type="ARBA" id="ARBA00022840"/>
    </source>
</evidence>
<gene>
    <name evidence="17" type="ORF">RFI_18497</name>
</gene>
<dbReference type="PROSITE" id="PS00110">
    <property type="entry name" value="PYRUVATE_KINASE"/>
    <property type="match status" value="1"/>
</dbReference>
<keyword evidence="12 14" id="KW-0324">Glycolysis</keyword>
<accession>X6MYP8</accession>
<dbReference type="SUPFAM" id="SSF50800">
    <property type="entry name" value="PK beta-barrel domain-like"/>
    <property type="match status" value="1"/>
</dbReference>
<dbReference type="UniPathway" id="UPA00109">
    <property type="reaction ID" value="UER00188"/>
</dbReference>
<comment type="caution">
    <text evidence="17">The sequence shown here is derived from an EMBL/GenBank/DDBJ whole genome shotgun (WGS) entry which is preliminary data.</text>
</comment>
<dbReference type="InterPro" id="IPR040442">
    <property type="entry name" value="Pyrv_kinase-like_dom_sf"/>
</dbReference>
<dbReference type="GO" id="GO:0016301">
    <property type="term" value="F:kinase activity"/>
    <property type="evidence" value="ECO:0007669"/>
    <property type="project" value="UniProtKB-KW"/>
</dbReference>
<evidence type="ECO:0000256" key="1">
    <source>
        <dbReference type="ARBA" id="ARBA00001946"/>
    </source>
</evidence>
<evidence type="ECO:0000256" key="9">
    <source>
        <dbReference type="ARBA" id="ARBA00022777"/>
    </source>
</evidence>
<evidence type="ECO:0000256" key="5">
    <source>
        <dbReference type="ARBA" id="ARBA00012142"/>
    </source>
</evidence>
<dbReference type="Gene3D" id="3.40.1380.20">
    <property type="entry name" value="Pyruvate kinase, C-terminal domain"/>
    <property type="match status" value="1"/>
</dbReference>
<feature type="domain" description="Pyruvate kinase C-terminal" evidence="16">
    <location>
        <begin position="391"/>
        <end position="508"/>
    </location>
</feature>
<sequence>MKNVLLGSHVQTTWNLKENLESKEQVEDNVSPYDLGATQLIHNSQLDIYNTAHKTRRTGIICTIGPASQSVEMMQKLIEVGMNVVRMNFSHGTHQYHATTAENARAAAHKLGIEICIALDTKGPEIRTGNFENDKVYVLELGKKVRVTTNDQYMNKGTAEQFYVDYKNITNVVKKVTLCMWMMGWVNLPNVPVDLPALSEQDRKDLAFGVKQKVDMIFASFIRSAEDVIGIRKELVSHDKEVGGRIMIIAKIENHQGMQHFDKILDVADGVMVARGDLGIEIPVQKVFLAQKMMVSKCNMKGKPVIVATQMLESMITNPRPTRAEVSDVANAVLDGADCVMLSAESAKGKYPIEAVTMMANICREAETARNSYEYFLQVSQSLKKPLGIPDTVALSAVQSCFEQQSQTMIVLTNSGTTARLVAKFRPPCPVIAVVGNTYSHTLRQLAITAGVYPIGYDDKQGKQSADDRIELAISYAKKRQWAKTGGYIVAVHADKLNTGFANLIRILTVP</sequence>
<keyword evidence="11 14" id="KW-0460">Magnesium</keyword>
<dbReference type="GO" id="GO:0005524">
    <property type="term" value="F:ATP binding"/>
    <property type="evidence" value="ECO:0007669"/>
    <property type="project" value="UniProtKB-KW"/>
</dbReference>
<dbReference type="Proteomes" id="UP000023152">
    <property type="component" value="Unassembled WGS sequence"/>
</dbReference>
<evidence type="ECO:0000256" key="8">
    <source>
        <dbReference type="ARBA" id="ARBA00022741"/>
    </source>
</evidence>
<dbReference type="EMBL" id="ASPP01014430">
    <property type="protein sequence ID" value="ETO18758.1"/>
    <property type="molecule type" value="Genomic_DNA"/>
</dbReference>
<evidence type="ECO:0000256" key="7">
    <source>
        <dbReference type="ARBA" id="ARBA00022723"/>
    </source>
</evidence>
<feature type="domain" description="Pyruvate kinase barrel" evidence="15">
    <location>
        <begin position="56"/>
        <end position="175"/>
    </location>
</feature>
<dbReference type="GO" id="GO:0004743">
    <property type="term" value="F:pyruvate kinase activity"/>
    <property type="evidence" value="ECO:0007669"/>
    <property type="project" value="UniProtKB-EC"/>
</dbReference>
<dbReference type="Pfam" id="PF00224">
    <property type="entry name" value="PK"/>
    <property type="match status" value="2"/>
</dbReference>
<dbReference type="InterPro" id="IPR036918">
    <property type="entry name" value="Pyrv_Knase_C_sf"/>
</dbReference>
<comment type="cofactor">
    <cofactor evidence="2">
        <name>K(+)</name>
        <dbReference type="ChEBI" id="CHEBI:29103"/>
    </cofactor>
</comment>
<keyword evidence="18" id="KW-1185">Reference proteome</keyword>
<evidence type="ECO:0000259" key="16">
    <source>
        <dbReference type="Pfam" id="PF02887"/>
    </source>
</evidence>
<dbReference type="InterPro" id="IPR015813">
    <property type="entry name" value="Pyrv/PenolPyrv_kinase-like_dom"/>
</dbReference>
<dbReference type="Pfam" id="PF02887">
    <property type="entry name" value="PK_C"/>
    <property type="match status" value="1"/>
</dbReference>
<evidence type="ECO:0000256" key="2">
    <source>
        <dbReference type="ARBA" id="ARBA00001958"/>
    </source>
</evidence>
<comment type="similarity">
    <text evidence="4 14">Belongs to the pyruvate kinase family.</text>
</comment>
<dbReference type="FunFam" id="3.20.20.60:FF:000025">
    <property type="entry name" value="Pyruvate kinase"/>
    <property type="match status" value="1"/>
</dbReference>
<dbReference type="GO" id="GO:0030955">
    <property type="term" value="F:potassium ion binding"/>
    <property type="evidence" value="ECO:0007669"/>
    <property type="project" value="InterPro"/>
</dbReference>
<comment type="pathway">
    <text evidence="3 14">Carbohydrate degradation; glycolysis; pyruvate from D-glyceraldehyde 3-phosphate: step 5/5.</text>
</comment>
<dbReference type="InterPro" id="IPR001697">
    <property type="entry name" value="Pyr_Knase"/>
</dbReference>
<dbReference type="InterPro" id="IPR015793">
    <property type="entry name" value="Pyrv_Knase_brl"/>
</dbReference>
<feature type="domain" description="Pyruvate kinase barrel" evidence="15">
    <location>
        <begin position="186"/>
        <end position="356"/>
    </location>
</feature>
<evidence type="ECO:0000256" key="6">
    <source>
        <dbReference type="ARBA" id="ARBA00022679"/>
    </source>
</evidence>
<keyword evidence="8" id="KW-0547">Nucleotide-binding</keyword>
<dbReference type="PANTHER" id="PTHR11817">
    <property type="entry name" value="PYRUVATE KINASE"/>
    <property type="match status" value="1"/>
</dbReference>
<dbReference type="Gene3D" id="3.20.20.60">
    <property type="entry name" value="Phosphoenolpyruvate-binding domains"/>
    <property type="match status" value="2"/>
</dbReference>
<organism evidence="17 18">
    <name type="scientific">Reticulomyxa filosa</name>
    <dbReference type="NCBI Taxonomy" id="46433"/>
    <lineage>
        <taxon>Eukaryota</taxon>
        <taxon>Sar</taxon>
        <taxon>Rhizaria</taxon>
        <taxon>Retaria</taxon>
        <taxon>Foraminifera</taxon>
        <taxon>Monothalamids</taxon>
        <taxon>Reticulomyxidae</taxon>
        <taxon>Reticulomyxa</taxon>
    </lineage>
</organism>
<dbReference type="InterPro" id="IPR015806">
    <property type="entry name" value="Pyrv_Knase_insert_dom_sf"/>
</dbReference>
<dbReference type="NCBIfam" id="TIGR01064">
    <property type="entry name" value="pyruv_kin"/>
    <property type="match status" value="1"/>
</dbReference>
<evidence type="ECO:0000256" key="4">
    <source>
        <dbReference type="ARBA" id="ARBA00008663"/>
    </source>
</evidence>
<dbReference type="InterPro" id="IPR018209">
    <property type="entry name" value="Pyrv_Knase_AS"/>
</dbReference>